<keyword evidence="2" id="KW-1185">Reference proteome</keyword>
<dbReference type="Proteomes" id="UP000821865">
    <property type="component" value="Chromosome 7"/>
</dbReference>
<protein>
    <submittedName>
        <fullName evidence="1">Uncharacterized protein</fullName>
    </submittedName>
</protein>
<gene>
    <name evidence="1" type="ORF">HPB49_021778</name>
</gene>
<sequence>MPRQRRERTDSQIAAGKRRRADARRLKRAQETSEQRAERLAQDQNVEERLNSEWIDMLKTATFDAVLTFNKGSMARVNVLKAFGISPGRNTVMWLGKVNRRRLYFAKREAEDMTKQARETGKRAKKRNADSGNDYVAGGY</sequence>
<reference evidence="1" key="1">
    <citation type="submission" date="2020-05" db="EMBL/GenBank/DDBJ databases">
        <title>Large-scale comparative analyses of tick genomes elucidate their genetic diversity and vector capacities.</title>
        <authorList>
            <person name="Jia N."/>
            <person name="Wang J."/>
            <person name="Shi W."/>
            <person name="Du L."/>
            <person name="Sun Y."/>
            <person name="Zhan W."/>
            <person name="Jiang J."/>
            <person name="Wang Q."/>
            <person name="Zhang B."/>
            <person name="Ji P."/>
            <person name="Sakyi L.B."/>
            <person name="Cui X."/>
            <person name="Yuan T."/>
            <person name="Jiang B."/>
            <person name="Yang W."/>
            <person name="Lam T.T.-Y."/>
            <person name="Chang Q."/>
            <person name="Ding S."/>
            <person name="Wang X."/>
            <person name="Zhu J."/>
            <person name="Ruan X."/>
            <person name="Zhao L."/>
            <person name="Wei J."/>
            <person name="Que T."/>
            <person name="Du C."/>
            <person name="Cheng J."/>
            <person name="Dai P."/>
            <person name="Han X."/>
            <person name="Huang E."/>
            <person name="Gao Y."/>
            <person name="Liu J."/>
            <person name="Shao H."/>
            <person name="Ye R."/>
            <person name="Li L."/>
            <person name="Wei W."/>
            <person name="Wang X."/>
            <person name="Wang C."/>
            <person name="Yang T."/>
            <person name="Huo Q."/>
            <person name="Li W."/>
            <person name="Guo W."/>
            <person name="Chen H."/>
            <person name="Zhou L."/>
            <person name="Ni X."/>
            <person name="Tian J."/>
            <person name="Zhou Y."/>
            <person name="Sheng Y."/>
            <person name="Liu T."/>
            <person name="Pan Y."/>
            <person name="Xia L."/>
            <person name="Li J."/>
            <person name="Zhao F."/>
            <person name="Cao W."/>
        </authorList>
    </citation>
    <scope>NUCLEOTIDE SEQUENCE</scope>
    <source>
        <strain evidence="1">Dsil-2018</strain>
    </source>
</reference>
<proteinExistence type="predicted"/>
<organism evidence="1 2">
    <name type="scientific">Dermacentor silvarum</name>
    <name type="common">Tick</name>
    <dbReference type="NCBI Taxonomy" id="543639"/>
    <lineage>
        <taxon>Eukaryota</taxon>
        <taxon>Metazoa</taxon>
        <taxon>Ecdysozoa</taxon>
        <taxon>Arthropoda</taxon>
        <taxon>Chelicerata</taxon>
        <taxon>Arachnida</taxon>
        <taxon>Acari</taxon>
        <taxon>Parasitiformes</taxon>
        <taxon>Ixodida</taxon>
        <taxon>Ixodoidea</taxon>
        <taxon>Ixodidae</taxon>
        <taxon>Rhipicephalinae</taxon>
        <taxon>Dermacentor</taxon>
    </lineage>
</organism>
<comment type="caution">
    <text evidence="1">The sequence shown here is derived from an EMBL/GenBank/DDBJ whole genome shotgun (WGS) entry which is preliminary data.</text>
</comment>
<evidence type="ECO:0000313" key="1">
    <source>
        <dbReference type="EMBL" id="KAH7942180.1"/>
    </source>
</evidence>
<name>A0ACB8CHE1_DERSI</name>
<accession>A0ACB8CHE1</accession>
<evidence type="ECO:0000313" key="2">
    <source>
        <dbReference type="Proteomes" id="UP000821865"/>
    </source>
</evidence>
<dbReference type="EMBL" id="CM023476">
    <property type="protein sequence ID" value="KAH7942180.1"/>
    <property type="molecule type" value="Genomic_DNA"/>
</dbReference>